<accession>A0A0D1JVF0</accession>
<reference evidence="2 3" key="1">
    <citation type="submission" date="2015-01" db="EMBL/GenBank/DDBJ databases">
        <title>Genome sequence of Mycobacterium llatzerense and Mycobacterium immunogenum recovered from brain abscess.</title>
        <authorList>
            <person name="Greninger A.L."/>
            <person name="Langelier C."/>
            <person name="Cunningham G."/>
            <person name="Chiu C.Y."/>
            <person name="Miller S."/>
        </authorList>
    </citation>
    <scope>NUCLEOTIDE SEQUENCE [LARGE SCALE GENOMIC DNA]</scope>
    <source>
        <strain evidence="2 3">CLUC14</strain>
    </source>
</reference>
<dbReference type="AlphaFoldDB" id="A0A0D1JVF0"/>
<dbReference type="GO" id="GO:0008757">
    <property type="term" value="F:S-adenosylmethionine-dependent methyltransferase activity"/>
    <property type="evidence" value="ECO:0007669"/>
    <property type="project" value="InterPro"/>
</dbReference>
<dbReference type="Pfam" id="PF08241">
    <property type="entry name" value="Methyltransf_11"/>
    <property type="match status" value="1"/>
</dbReference>
<dbReference type="SUPFAM" id="SSF53335">
    <property type="entry name" value="S-adenosyl-L-methionine-dependent methyltransferases"/>
    <property type="match status" value="1"/>
</dbReference>
<evidence type="ECO:0000259" key="1">
    <source>
        <dbReference type="Pfam" id="PF08241"/>
    </source>
</evidence>
<organism evidence="2 3">
    <name type="scientific">Mycolicibacterium llatzerense</name>
    <dbReference type="NCBI Taxonomy" id="280871"/>
    <lineage>
        <taxon>Bacteria</taxon>
        <taxon>Bacillati</taxon>
        <taxon>Actinomycetota</taxon>
        <taxon>Actinomycetes</taxon>
        <taxon>Mycobacteriales</taxon>
        <taxon>Mycobacteriaceae</taxon>
        <taxon>Mycolicibacterium</taxon>
    </lineage>
</organism>
<dbReference type="CDD" id="cd02440">
    <property type="entry name" value="AdoMet_MTases"/>
    <property type="match status" value="1"/>
</dbReference>
<dbReference type="Gene3D" id="3.40.50.150">
    <property type="entry name" value="Vaccinia Virus protein VP39"/>
    <property type="match status" value="1"/>
</dbReference>
<dbReference type="OrthoDB" id="7980319at2"/>
<keyword evidence="3" id="KW-1185">Reference proteome</keyword>
<comment type="caution">
    <text evidence="2">The sequence shown here is derived from an EMBL/GenBank/DDBJ whole genome shotgun (WGS) entry which is preliminary data.</text>
</comment>
<proteinExistence type="predicted"/>
<dbReference type="STRING" id="280871.TL10_13100"/>
<dbReference type="EMBL" id="JXST01000016">
    <property type="protein sequence ID" value="KIU16554.1"/>
    <property type="molecule type" value="Genomic_DNA"/>
</dbReference>
<sequence length="247" mass="27640">MNGAQMSGTHVDVDYKDLDTLWQGYDESVRTLAEREGVKAVAELGGGANPIIGGDDWNFADERVVIDISATELAKANSRVHTRVADLCKPIDNELNAYDLVFSKMLCEHLPDARTFHENCFKLLRPGGLSVHFFPTLFAFPFVVNLLIPEQAARTVISKLQPGRLQNPHHEKFPAYYRWTTGPTQKAIKRYESVGFEVESWSGAYGHGYYRVLPPLDALERAKSRFLLKHPVPALTSFAAVVLRKPA</sequence>
<gene>
    <name evidence="2" type="ORF">TL10_13100</name>
</gene>
<protein>
    <submittedName>
        <fullName evidence="2">Transposase</fullName>
    </submittedName>
</protein>
<feature type="domain" description="Methyltransferase type 11" evidence="1">
    <location>
        <begin position="64"/>
        <end position="129"/>
    </location>
</feature>
<dbReference type="InterPro" id="IPR029063">
    <property type="entry name" value="SAM-dependent_MTases_sf"/>
</dbReference>
<evidence type="ECO:0000313" key="3">
    <source>
        <dbReference type="Proteomes" id="UP000032221"/>
    </source>
</evidence>
<name>A0A0D1JVF0_9MYCO</name>
<dbReference type="PATRIC" id="fig|280871.6.peg.2721"/>
<evidence type="ECO:0000313" key="2">
    <source>
        <dbReference type="EMBL" id="KIU16554.1"/>
    </source>
</evidence>
<dbReference type="InterPro" id="IPR013216">
    <property type="entry name" value="Methyltransf_11"/>
</dbReference>
<dbReference type="Proteomes" id="UP000032221">
    <property type="component" value="Unassembled WGS sequence"/>
</dbReference>